<protein>
    <recommendedName>
        <fullName evidence="2">Peptide N-acetyl-beta-D-glucosaminyl asparaginase amidase A N-terminal domain-containing protein</fullName>
    </recommendedName>
</protein>
<sequence>MMAEKQDPESLPLSPGMVSRGERLRVVEGPGEGRLFMTIVKAVIAVNTFIFLVNISAQWGFWDIVISQPSKSPRLQHDIIDLSHSYPRLRGGTHKVNHWVQMTRRQAPPVGNASTLPLQTFSVDVPLLDSGGRVVGAGTPDGFEGIETTVDSAAASCQVTLAVNVFANSFGSPFVGNYTPPDCLGNSNTVVMNLTVQSRGRQFDRLGIVYLGDYEILRTSTEEPRAQGISYTYMKDMSHLMALWKQPQKVIFDLPNIVDPTLTPPLTGTFNTTLTASFFNAPQALTPANTIIPISARQSNNNSRPSVFTIPNENNSTASTIVTDFPRNAARAIFTVSATGQANEEFWWTNVLESAVETYKAAANATLFGFSPFREVQVFIDGQLAGVQWPFPVIFTGGVVPSLWNPMVGIDAFDLKEGEIDISPWLGVLCDGNPHNFSINVVGLNDNGGTTAVLSSGVDSNWQLTGKIFVWLDSDPNAITTGPAPTIDGLQPTIAVTQAVTQNATGFNDTLHYTTSVKRTFSVSSSITTSSGTKALSWTQGLSHSDDGLLSNAGGNQLNNITTEGTDTSTFPDAGFTHTYSYPLSSNVTSELLSNGTTRIAAVLSRTKSIDRSVGSGGDGSVSPSGLQLFAALPATANLVGGMTGISLSTTQSGSAFLLIPPNGTTSGFGDGQQRLRFGGGSGQALGDEVDLELYLRDISLDGSGKVFQDTETLVGSDITTKRPLATGPGGSGPG</sequence>
<reference evidence="3" key="1">
    <citation type="submission" date="2022-10" db="EMBL/GenBank/DDBJ databases">
        <title>Tapping the CABI collections for fungal endophytes: first genome assemblies for Collariella, Neodidymelliopsis, Ascochyta clinopodiicola, Didymella pomorum, Didymosphaeria variabile, Neocosmospora piperis and Neocucurbitaria cava.</title>
        <authorList>
            <person name="Hill R."/>
        </authorList>
    </citation>
    <scope>NUCLEOTIDE SEQUENCE</scope>
    <source>
        <strain evidence="3">IMI 355082</strain>
    </source>
</reference>
<dbReference type="OrthoDB" id="9971669at2759"/>
<proteinExistence type="predicted"/>
<organism evidence="3 4">
    <name type="scientific">Gnomoniopsis smithogilvyi</name>
    <dbReference type="NCBI Taxonomy" id="1191159"/>
    <lineage>
        <taxon>Eukaryota</taxon>
        <taxon>Fungi</taxon>
        <taxon>Dikarya</taxon>
        <taxon>Ascomycota</taxon>
        <taxon>Pezizomycotina</taxon>
        <taxon>Sordariomycetes</taxon>
        <taxon>Sordariomycetidae</taxon>
        <taxon>Diaporthales</taxon>
        <taxon>Gnomoniaceae</taxon>
        <taxon>Gnomoniopsis</taxon>
    </lineage>
</organism>
<comment type="caution">
    <text evidence="3">The sequence shown here is derived from an EMBL/GenBank/DDBJ whole genome shotgun (WGS) entry which is preliminary data.</text>
</comment>
<evidence type="ECO:0000313" key="3">
    <source>
        <dbReference type="EMBL" id="KAJ4393189.1"/>
    </source>
</evidence>
<evidence type="ECO:0000313" key="4">
    <source>
        <dbReference type="Proteomes" id="UP001140453"/>
    </source>
</evidence>
<feature type="domain" description="Peptide N-acetyl-beta-D-glucosaminyl asparaginase amidase A N-terminal" evidence="2">
    <location>
        <begin position="151"/>
        <end position="478"/>
    </location>
</feature>
<evidence type="ECO:0000256" key="1">
    <source>
        <dbReference type="SAM" id="Phobius"/>
    </source>
</evidence>
<feature type="transmembrane region" description="Helical" evidence="1">
    <location>
        <begin position="42"/>
        <end position="62"/>
    </location>
</feature>
<evidence type="ECO:0000259" key="2">
    <source>
        <dbReference type="Pfam" id="PF12222"/>
    </source>
</evidence>
<dbReference type="AlphaFoldDB" id="A0A9W8YWD9"/>
<dbReference type="InterPro" id="IPR056948">
    <property type="entry name" value="PNGaseA_N"/>
</dbReference>
<dbReference type="EMBL" id="JAPEVB010000002">
    <property type="protein sequence ID" value="KAJ4393189.1"/>
    <property type="molecule type" value="Genomic_DNA"/>
</dbReference>
<keyword evidence="4" id="KW-1185">Reference proteome</keyword>
<dbReference type="Pfam" id="PF25156">
    <property type="entry name" value="PNGase_A_C"/>
    <property type="match status" value="1"/>
</dbReference>
<dbReference type="InterPro" id="IPR021102">
    <property type="entry name" value="PNGase_A"/>
</dbReference>
<keyword evidence="1" id="KW-1133">Transmembrane helix</keyword>
<gene>
    <name evidence="3" type="ORF">N0V93_002397</name>
</gene>
<dbReference type="Pfam" id="PF12222">
    <property type="entry name" value="PNGaseA"/>
    <property type="match status" value="1"/>
</dbReference>
<name>A0A9W8YWD9_9PEZI</name>
<dbReference type="PANTHER" id="PTHR31104">
    <property type="entry name" value="PEPTIDE-N4-(N-ACETYL-BETA-GLUCOSAMINYL)ASPARAGINE AMIDASE A PROTEIN"/>
    <property type="match status" value="1"/>
</dbReference>
<dbReference type="Proteomes" id="UP001140453">
    <property type="component" value="Unassembled WGS sequence"/>
</dbReference>
<accession>A0A9W8YWD9</accession>
<keyword evidence="1" id="KW-0812">Transmembrane</keyword>
<keyword evidence="1" id="KW-0472">Membrane</keyword>